<feature type="domain" description="Radical SAM core" evidence="7">
    <location>
        <begin position="1"/>
        <end position="227"/>
    </location>
</feature>
<proteinExistence type="inferred from homology"/>
<comment type="cofactor">
    <cofactor evidence="1">
        <name>[4Fe-4S] cluster</name>
        <dbReference type="ChEBI" id="CHEBI:49883"/>
    </cofactor>
</comment>
<dbReference type="SFLD" id="SFLDG01067">
    <property type="entry name" value="SPASM/twitch_domain_containing"/>
    <property type="match status" value="1"/>
</dbReference>
<dbReference type="SFLD" id="SFLDG01072">
    <property type="entry name" value="dehydrogenase_like"/>
    <property type="match status" value="1"/>
</dbReference>
<evidence type="ECO:0000256" key="3">
    <source>
        <dbReference type="ARBA" id="ARBA00022723"/>
    </source>
</evidence>
<dbReference type="NCBIfam" id="TIGR04085">
    <property type="entry name" value="rSAM_more_4Fe4S"/>
    <property type="match status" value="1"/>
</dbReference>
<reference evidence="8 9" key="1">
    <citation type="submission" date="2018-09" db="EMBL/GenBank/DDBJ databases">
        <title>Murine metabolic-syndrome-specific gut microbial biobank.</title>
        <authorList>
            <person name="Liu C."/>
        </authorList>
    </citation>
    <scope>NUCLEOTIDE SEQUENCE [LARGE SCALE GENOMIC DNA]</scope>
    <source>
        <strain evidence="8 9">0.1xD8-82</strain>
    </source>
</reference>
<dbReference type="RefSeq" id="WP_120472226.1">
    <property type="nucleotide sequence ID" value="NZ_RAYQ01000039.1"/>
</dbReference>
<keyword evidence="4" id="KW-0408">Iron</keyword>
<gene>
    <name evidence="8" type="ORF">D7V94_20875</name>
</gene>
<keyword evidence="2" id="KW-0949">S-adenosyl-L-methionine</keyword>
<dbReference type="SFLD" id="SFLDG01386">
    <property type="entry name" value="main_SPASM_domain-containing"/>
    <property type="match status" value="1"/>
</dbReference>
<dbReference type="InterPro" id="IPR023885">
    <property type="entry name" value="4Fe4S-binding_SPASM_dom"/>
</dbReference>
<dbReference type="GO" id="GO:0046872">
    <property type="term" value="F:metal ion binding"/>
    <property type="evidence" value="ECO:0007669"/>
    <property type="project" value="UniProtKB-KW"/>
</dbReference>
<dbReference type="PANTHER" id="PTHR43273">
    <property type="entry name" value="ANAEROBIC SULFATASE-MATURATING ENZYME HOMOLOG ASLB-RELATED"/>
    <property type="match status" value="1"/>
</dbReference>
<name>A0A3A9A6Z7_9FIRM</name>
<dbReference type="SFLD" id="SFLDS00029">
    <property type="entry name" value="Radical_SAM"/>
    <property type="match status" value="1"/>
</dbReference>
<dbReference type="NCBIfam" id="NF010321">
    <property type="entry name" value="PRK13758.1"/>
    <property type="match status" value="1"/>
</dbReference>
<dbReference type="InterPro" id="IPR007197">
    <property type="entry name" value="rSAM"/>
</dbReference>
<evidence type="ECO:0000259" key="7">
    <source>
        <dbReference type="PROSITE" id="PS51918"/>
    </source>
</evidence>
<sequence length="380" mass="44336">MPFLSLLVKPCSGGCNMRCRYCFYHDEGKNRETFSYGSMSEKTLETVIQKALQYADQYCSFGFQGGEPTLRGLDFFRRVVELQKKYNVHGIQIANSIQTNGLLIDREWAGFLHDNHFLVGLSIDGTEEIHNENRVDSDDRGTYDRVLRTAHLLEAHQVDFNVLTVVTGRAADSVTEIYQFFRRYNLLYQQYIPCLEPLGEEHGSYSYSLTPEKYSVFLKTLFDLWYRDVTAGRFIYIRYFENLVGMLMGYPPESCNLIGHCTIQNVVESDGSVFPCDFYCLDQWKLGTVQDDDFGVMMKKAEAVRFLEESVTGMEECRKCPYYYICRSGCRRDREPIVIGRQQTNYYCSSYKEFFAYALPRLRKMAEMISKSEQRRRDIH</sequence>
<evidence type="ECO:0000256" key="6">
    <source>
        <dbReference type="ARBA" id="ARBA00023601"/>
    </source>
</evidence>
<evidence type="ECO:0000313" key="8">
    <source>
        <dbReference type="EMBL" id="RKI87530.1"/>
    </source>
</evidence>
<dbReference type="InterPro" id="IPR013785">
    <property type="entry name" value="Aldolase_TIM"/>
</dbReference>
<dbReference type="AlphaFoldDB" id="A0A3A9A6Z7"/>
<dbReference type="InterPro" id="IPR058240">
    <property type="entry name" value="rSAM_sf"/>
</dbReference>
<comment type="similarity">
    <text evidence="6">Belongs to the radical SAM superfamily. Anaerobic sulfatase-maturating enzyme family.</text>
</comment>
<evidence type="ECO:0000256" key="1">
    <source>
        <dbReference type="ARBA" id="ARBA00001966"/>
    </source>
</evidence>
<keyword evidence="3" id="KW-0479">Metal-binding</keyword>
<dbReference type="Pfam" id="PF13186">
    <property type="entry name" value="SPASM"/>
    <property type="match status" value="1"/>
</dbReference>
<dbReference type="InterPro" id="IPR034485">
    <property type="entry name" value="Anaerobic_Cys-type_sulfatase-m"/>
</dbReference>
<dbReference type="Pfam" id="PF04055">
    <property type="entry name" value="Radical_SAM"/>
    <property type="match status" value="1"/>
</dbReference>
<dbReference type="SFLD" id="SFLDG01384">
    <property type="entry name" value="thioether_bond_formation_requi"/>
    <property type="match status" value="1"/>
</dbReference>
<dbReference type="EMBL" id="RAYQ01000039">
    <property type="protein sequence ID" value="RKI87530.1"/>
    <property type="molecule type" value="Genomic_DNA"/>
</dbReference>
<organism evidence="8 9">
    <name type="scientific">Parablautia intestinalis</name>
    <dbReference type="NCBI Taxonomy" id="2320100"/>
    <lineage>
        <taxon>Bacteria</taxon>
        <taxon>Bacillati</taxon>
        <taxon>Bacillota</taxon>
        <taxon>Clostridia</taxon>
        <taxon>Lachnospirales</taxon>
        <taxon>Lachnospiraceae</taxon>
        <taxon>Parablautia</taxon>
    </lineage>
</organism>
<accession>A0A3A9A6Z7</accession>
<keyword evidence="5" id="KW-0411">Iron-sulfur</keyword>
<dbReference type="GO" id="GO:0051536">
    <property type="term" value="F:iron-sulfur cluster binding"/>
    <property type="evidence" value="ECO:0007669"/>
    <property type="project" value="UniProtKB-KW"/>
</dbReference>
<evidence type="ECO:0000256" key="2">
    <source>
        <dbReference type="ARBA" id="ARBA00022691"/>
    </source>
</evidence>
<dbReference type="Gene3D" id="3.20.20.70">
    <property type="entry name" value="Aldolase class I"/>
    <property type="match status" value="1"/>
</dbReference>
<dbReference type="OrthoDB" id="9808591at2"/>
<dbReference type="PROSITE" id="PS51918">
    <property type="entry name" value="RADICAL_SAM"/>
    <property type="match status" value="1"/>
</dbReference>
<comment type="caution">
    <text evidence="8">The sequence shown here is derived from an EMBL/GenBank/DDBJ whole genome shotgun (WGS) entry which is preliminary data.</text>
</comment>
<dbReference type="SUPFAM" id="SSF102114">
    <property type="entry name" value="Radical SAM enzymes"/>
    <property type="match status" value="1"/>
</dbReference>
<dbReference type="NCBIfam" id="TIGR03942">
    <property type="entry name" value="sulfatase_rSAM"/>
    <property type="match status" value="1"/>
</dbReference>
<keyword evidence="9" id="KW-1185">Reference proteome</keyword>
<protein>
    <submittedName>
        <fullName evidence="8">Anaerobic sulfatase maturase</fullName>
    </submittedName>
</protein>
<dbReference type="Proteomes" id="UP000280696">
    <property type="component" value="Unassembled WGS sequence"/>
</dbReference>
<dbReference type="GO" id="GO:0016491">
    <property type="term" value="F:oxidoreductase activity"/>
    <property type="evidence" value="ECO:0007669"/>
    <property type="project" value="InterPro"/>
</dbReference>
<evidence type="ECO:0000256" key="5">
    <source>
        <dbReference type="ARBA" id="ARBA00023014"/>
    </source>
</evidence>
<dbReference type="SFLD" id="SFLDF00289">
    <property type="entry name" value="anaerobic_Cys-type_sulfatase-m"/>
    <property type="match status" value="1"/>
</dbReference>
<evidence type="ECO:0000313" key="9">
    <source>
        <dbReference type="Proteomes" id="UP000280696"/>
    </source>
</evidence>
<dbReference type="InterPro" id="IPR023867">
    <property type="entry name" value="Sulphatase_maturase_rSAM"/>
</dbReference>
<dbReference type="PANTHER" id="PTHR43273:SF3">
    <property type="entry name" value="ANAEROBIC SULFATASE-MATURATING ENZYME HOMOLOG ASLB-RELATED"/>
    <property type="match status" value="1"/>
</dbReference>
<dbReference type="CDD" id="cd01335">
    <property type="entry name" value="Radical_SAM"/>
    <property type="match status" value="1"/>
</dbReference>
<evidence type="ECO:0000256" key="4">
    <source>
        <dbReference type="ARBA" id="ARBA00023004"/>
    </source>
</evidence>